<dbReference type="CDD" id="cd02135">
    <property type="entry name" value="YdjA-like"/>
    <property type="match status" value="1"/>
</dbReference>
<dbReference type="RefSeq" id="WP_009858705.1">
    <property type="nucleotide sequence ID" value="NZ_JAAOCD010000008.1"/>
</dbReference>
<evidence type="ECO:0000256" key="6">
    <source>
        <dbReference type="ARBA" id="ARBA00023002"/>
    </source>
</evidence>
<evidence type="ECO:0000256" key="5">
    <source>
        <dbReference type="ARBA" id="ARBA00022857"/>
    </source>
</evidence>
<sequence>MNTPLQLLLSRHSLGAKHLVEPGPDDAALDRMTQAALHAPDHGELVPYRFAVVRGAARERLGEAFAAAARRAGKDEAGVAMDAERAARPPVTVVVLARLDLGHPQVPAHEQWIAVGGAITNFLNAAHALGFGGKMLSGAKVRDAGLQAAFCGPGETLVGWIALGTPARAPSTRAAKAEPRQVWGTWP</sequence>
<dbReference type="PANTHER" id="PTHR43821">
    <property type="entry name" value="NAD(P)H NITROREDUCTASE YDJA-RELATED"/>
    <property type="match status" value="1"/>
</dbReference>
<organism evidence="10 11">
    <name type="scientific">Rubrivivax benzoatilyticus</name>
    <dbReference type="NCBI Taxonomy" id="316997"/>
    <lineage>
        <taxon>Bacteria</taxon>
        <taxon>Pseudomonadati</taxon>
        <taxon>Pseudomonadota</taxon>
        <taxon>Betaproteobacteria</taxon>
        <taxon>Burkholderiales</taxon>
        <taxon>Sphaerotilaceae</taxon>
        <taxon>Rubrivivax</taxon>
    </lineage>
</organism>
<feature type="domain" description="Nitroreductase" evidence="9">
    <location>
        <begin position="21"/>
        <end position="164"/>
    </location>
</feature>
<dbReference type="PIRSF" id="PIRSF000232">
    <property type="entry name" value="YdjA"/>
    <property type="match status" value="1"/>
</dbReference>
<evidence type="ECO:0000256" key="8">
    <source>
        <dbReference type="PIRNR" id="PIRNR000232"/>
    </source>
</evidence>
<keyword evidence="4 8" id="KW-0288">FMN</keyword>
<dbReference type="InterPro" id="IPR000415">
    <property type="entry name" value="Nitroreductase-like"/>
</dbReference>
<comment type="cofactor">
    <cofactor evidence="1 8">
        <name>FMN</name>
        <dbReference type="ChEBI" id="CHEBI:58210"/>
    </cofactor>
</comment>
<keyword evidence="7 8" id="KW-0520">NAD</keyword>
<evidence type="ECO:0000256" key="3">
    <source>
        <dbReference type="ARBA" id="ARBA00022630"/>
    </source>
</evidence>
<dbReference type="PANTHER" id="PTHR43821:SF1">
    <property type="entry name" value="NAD(P)H NITROREDUCTASE YDJA-RELATED"/>
    <property type="match status" value="1"/>
</dbReference>
<dbReference type="EC" id="1.-.-.-" evidence="8"/>
<keyword evidence="5 8" id="KW-0521">NADP</keyword>
<evidence type="ECO:0000313" key="10">
    <source>
        <dbReference type="EMBL" id="NHK99839.1"/>
    </source>
</evidence>
<gene>
    <name evidence="10" type="ORF">G7087_15760</name>
</gene>
<dbReference type="EMBL" id="JAAOCD010000008">
    <property type="protein sequence ID" value="NHK99839.1"/>
    <property type="molecule type" value="Genomic_DNA"/>
</dbReference>
<accession>A0ABX0HXX2</accession>
<keyword evidence="6 8" id="KW-0560">Oxidoreductase</keyword>
<dbReference type="InterPro" id="IPR026021">
    <property type="entry name" value="YdjA-like"/>
</dbReference>
<dbReference type="Pfam" id="PF00881">
    <property type="entry name" value="Nitroreductase"/>
    <property type="match status" value="1"/>
</dbReference>
<comment type="similarity">
    <text evidence="2 8">Belongs to the nitroreductase family.</text>
</comment>
<protein>
    <recommendedName>
        <fullName evidence="8">Putative NAD(P)H nitroreductase</fullName>
        <ecNumber evidence="8">1.-.-.-</ecNumber>
    </recommendedName>
</protein>
<dbReference type="InterPro" id="IPR052530">
    <property type="entry name" value="NAD(P)H_nitroreductase"/>
</dbReference>
<dbReference type="SUPFAM" id="SSF55469">
    <property type="entry name" value="FMN-dependent nitroreductase-like"/>
    <property type="match status" value="1"/>
</dbReference>
<evidence type="ECO:0000313" key="11">
    <source>
        <dbReference type="Proteomes" id="UP000802098"/>
    </source>
</evidence>
<dbReference type="InterPro" id="IPR029479">
    <property type="entry name" value="Nitroreductase"/>
</dbReference>
<name>A0ABX0HXX2_9BURK</name>
<dbReference type="Proteomes" id="UP000802098">
    <property type="component" value="Unassembled WGS sequence"/>
</dbReference>
<comment type="caution">
    <text evidence="10">The sequence shown here is derived from an EMBL/GenBank/DDBJ whole genome shotgun (WGS) entry which is preliminary data.</text>
</comment>
<keyword evidence="3 8" id="KW-0285">Flavoprotein</keyword>
<evidence type="ECO:0000256" key="7">
    <source>
        <dbReference type="ARBA" id="ARBA00023027"/>
    </source>
</evidence>
<reference evidence="10 11" key="1">
    <citation type="submission" date="2020-03" db="EMBL/GenBank/DDBJ databases">
        <title>Rubrivivax benzoatilyticus JA2 (sequenced after 10 years sub-culturing).</title>
        <authorList>
            <person name="Gupta D."/>
            <person name="Chintalapati S."/>
            <person name="Chintalapati V.R."/>
        </authorList>
    </citation>
    <scope>NUCLEOTIDE SEQUENCE [LARGE SCALE GENOMIC DNA]</scope>
    <source>
        <strain evidence="10 11">JA2-Mal</strain>
    </source>
</reference>
<evidence type="ECO:0000259" key="9">
    <source>
        <dbReference type="Pfam" id="PF00881"/>
    </source>
</evidence>
<evidence type="ECO:0000256" key="2">
    <source>
        <dbReference type="ARBA" id="ARBA00007118"/>
    </source>
</evidence>
<evidence type="ECO:0000256" key="1">
    <source>
        <dbReference type="ARBA" id="ARBA00001917"/>
    </source>
</evidence>
<proteinExistence type="inferred from homology"/>
<keyword evidence="11" id="KW-1185">Reference proteome</keyword>
<evidence type="ECO:0000256" key="4">
    <source>
        <dbReference type="ARBA" id="ARBA00022643"/>
    </source>
</evidence>
<dbReference type="Gene3D" id="3.40.109.10">
    <property type="entry name" value="NADH Oxidase"/>
    <property type="match status" value="1"/>
</dbReference>